<dbReference type="InterPro" id="IPR001789">
    <property type="entry name" value="Sig_transdc_resp-reg_receiver"/>
</dbReference>
<organism evidence="10 11">
    <name type="scientific">Sphingobium chlorophenolicum L-1</name>
    <dbReference type="NCBI Taxonomy" id="690566"/>
    <lineage>
        <taxon>Bacteria</taxon>
        <taxon>Pseudomonadati</taxon>
        <taxon>Pseudomonadota</taxon>
        <taxon>Alphaproteobacteria</taxon>
        <taxon>Sphingomonadales</taxon>
        <taxon>Sphingomonadaceae</taxon>
        <taxon>Sphingobium</taxon>
    </lineage>
</organism>
<dbReference type="InterPro" id="IPR003661">
    <property type="entry name" value="HisK_dim/P_dom"/>
</dbReference>
<dbReference type="PANTHER" id="PTHR43065">
    <property type="entry name" value="SENSOR HISTIDINE KINASE"/>
    <property type="match status" value="1"/>
</dbReference>
<dbReference type="SUPFAM" id="SSF55785">
    <property type="entry name" value="PYP-like sensor domain (PAS domain)"/>
    <property type="match status" value="1"/>
</dbReference>
<dbReference type="SUPFAM" id="SSF55874">
    <property type="entry name" value="ATPase domain of HSP90 chaperone/DNA topoisomerase II/histidine kinase"/>
    <property type="match status" value="1"/>
</dbReference>
<dbReference type="SMART" id="SM00065">
    <property type="entry name" value="GAF"/>
    <property type="match status" value="1"/>
</dbReference>
<dbReference type="STRING" id="690566.Sphch_3943"/>
<dbReference type="NCBIfam" id="TIGR00229">
    <property type="entry name" value="sensory_box"/>
    <property type="match status" value="1"/>
</dbReference>
<evidence type="ECO:0000259" key="7">
    <source>
        <dbReference type="PROSITE" id="PS50109"/>
    </source>
</evidence>
<dbReference type="HOGENOM" id="CLU_000445_114_51_5"/>
<comment type="catalytic activity">
    <reaction evidence="1">
        <text>ATP + protein L-histidine = ADP + protein N-phospho-L-histidine.</text>
        <dbReference type="EC" id="2.7.13.3"/>
    </reaction>
</comment>
<dbReference type="Gene3D" id="3.40.50.2300">
    <property type="match status" value="1"/>
</dbReference>
<dbReference type="InterPro" id="IPR036097">
    <property type="entry name" value="HisK_dim/P_sf"/>
</dbReference>
<dbReference type="InterPro" id="IPR005467">
    <property type="entry name" value="His_kinase_dom"/>
</dbReference>
<dbReference type="InterPro" id="IPR003594">
    <property type="entry name" value="HATPase_dom"/>
</dbReference>
<dbReference type="SUPFAM" id="SSF52172">
    <property type="entry name" value="CheY-like"/>
    <property type="match status" value="1"/>
</dbReference>
<dbReference type="Gene3D" id="3.30.565.10">
    <property type="entry name" value="Histidine kinase-like ATPase, C-terminal domain"/>
    <property type="match status" value="1"/>
</dbReference>
<evidence type="ECO:0000256" key="5">
    <source>
        <dbReference type="ARBA" id="ARBA00022777"/>
    </source>
</evidence>
<dbReference type="EMBL" id="CP002799">
    <property type="protein sequence ID" value="AEG51523.1"/>
    <property type="molecule type" value="Genomic_DNA"/>
</dbReference>
<dbReference type="PROSITE" id="PS50109">
    <property type="entry name" value="HIS_KIN"/>
    <property type="match status" value="1"/>
</dbReference>
<dbReference type="Pfam" id="PF13185">
    <property type="entry name" value="GAF_2"/>
    <property type="match status" value="1"/>
</dbReference>
<dbReference type="Gene3D" id="1.10.287.130">
    <property type="match status" value="1"/>
</dbReference>
<reference evidence="10 11" key="1">
    <citation type="submission" date="2011-05" db="EMBL/GenBank/DDBJ databases">
        <title>Complete sequence of chromosome 2 of Sphingobium chlorophenolicum L-1.</title>
        <authorList>
            <consortium name="US DOE Joint Genome Institute"/>
            <person name="Lucas S."/>
            <person name="Han J."/>
            <person name="Lapidus A."/>
            <person name="Cheng J.-F."/>
            <person name="Goodwin L."/>
            <person name="Pitluck S."/>
            <person name="Peters L."/>
            <person name="Daligault H."/>
            <person name="Han C."/>
            <person name="Tapia R."/>
            <person name="Land M."/>
            <person name="Hauser L."/>
            <person name="Kyrpides N."/>
            <person name="Ivanova N."/>
            <person name="Pagani I."/>
            <person name="Turner P."/>
            <person name="Copley S."/>
            <person name="Woyke T."/>
        </authorList>
    </citation>
    <scope>NUCLEOTIDE SEQUENCE [LARGE SCALE GENOMIC DNA]</scope>
    <source>
        <strain evidence="10 11">L-1</strain>
    </source>
</reference>
<dbReference type="KEGG" id="sch:Sphch_3943"/>
<evidence type="ECO:0000256" key="1">
    <source>
        <dbReference type="ARBA" id="ARBA00000085"/>
    </source>
</evidence>
<evidence type="ECO:0000313" key="10">
    <source>
        <dbReference type="EMBL" id="AEG51523.1"/>
    </source>
</evidence>
<keyword evidence="3 6" id="KW-0597">Phosphoprotein</keyword>
<feature type="domain" description="Response regulatory" evidence="8">
    <location>
        <begin position="753"/>
        <end position="868"/>
    </location>
</feature>
<dbReference type="InterPro" id="IPR000014">
    <property type="entry name" value="PAS"/>
</dbReference>
<dbReference type="SUPFAM" id="SSF55781">
    <property type="entry name" value="GAF domain-like"/>
    <property type="match status" value="1"/>
</dbReference>
<dbReference type="InterPro" id="IPR003018">
    <property type="entry name" value="GAF"/>
</dbReference>
<dbReference type="Pfam" id="PF00072">
    <property type="entry name" value="Response_reg"/>
    <property type="match status" value="1"/>
</dbReference>
<feature type="domain" description="Histidine kinase" evidence="7">
    <location>
        <begin position="508"/>
        <end position="733"/>
    </location>
</feature>
<dbReference type="InterPro" id="IPR000700">
    <property type="entry name" value="PAS-assoc_C"/>
</dbReference>
<dbReference type="Proteomes" id="UP000007150">
    <property type="component" value="Chromosome 2"/>
</dbReference>
<evidence type="ECO:0000256" key="6">
    <source>
        <dbReference type="PROSITE-ProRule" id="PRU00169"/>
    </source>
</evidence>
<dbReference type="Pfam" id="PF02518">
    <property type="entry name" value="HATPase_c"/>
    <property type="match status" value="1"/>
</dbReference>
<dbReference type="GO" id="GO:0000155">
    <property type="term" value="F:phosphorelay sensor kinase activity"/>
    <property type="evidence" value="ECO:0007669"/>
    <property type="project" value="InterPro"/>
</dbReference>
<gene>
    <name evidence="10" type="ORF">Sphch_3943</name>
</gene>
<dbReference type="Pfam" id="PF08447">
    <property type="entry name" value="PAS_3"/>
    <property type="match status" value="1"/>
</dbReference>
<evidence type="ECO:0000256" key="3">
    <source>
        <dbReference type="ARBA" id="ARBA00022553"/>
    </source>
</evidence>
<dbReference type="RefSeq" id="WP_013849747.1">
    <property type="nucleotide sequence ID" value="NC_015594.1"/>
</dbReference>
<evidence type="ECO:0000256" key="4">
    <source>
        <dbReference type="ARBA" id="ARBA00022679"/>
    </source>
</evidence>
<dbReference type="Gene3D" id="3.30.450.20">
    <property type="entry name" value="PAS domain"/>
    <property type="match status" value="1"/>
</dbReference>
<dbReference type="CDD" id="cd00130">
    <property type="entry name" value="PAS"/>
    <property type="match status" value="1"/>
</dbReference>
<evidence type="ECO:0000259" key="9">
    <source>
        <dbReference type="PROSITE" id="PS50113"/>
    </source>
</evidence>
<dbReference type="Gene3D" id="3.30.450.40">
    <property type="match status" value="1"/>
</dbReference>
<feature type="modified residue" description="4-aspartylphosphate" evidence="6">
    <location>
        <position position="803"/>
    </location>
</feature>
<proteinExistence type="predicted"/>
<dbReference type="Gene3D" id="2.10.70.100">
    <property type="match status" value="1"/>
</dbReference>
<dbReference type="SMART" id="SM00387">
    <property type="entry name" value="HATPase_c"/>
    <property type="match status" value="1"/>
</dbReference>
<keyword evidence="4" id="KW-0808">Transferase</keyword>
<dbReference type="EC" id="2.7.13.3" evidence="2"/>
<name>F6F1V7_SPHCR</name>
<dbReference type="AlphaFoldDB" id="F6F1V7"/>
<dbReference type="PRINTS" id="PR00344">
    <property type="entry name" value="BCTRLSENSOR"/>
</dbReference>
<dbReference type="InterPro" id="IPR013655">
    <property type="entry name" value="PAS_fold_3"/>
</dbReference>
<dbReference type="PROSITE" id="PS50113">
    <property type="entry name" value="PAC"/>
    <property type="match status" value="1"/>
</dbReference>
<keyword evidence="11" id="KW-1185">Reference proteome</keyword>
<dbReference type="InterPro" id="IPR011006">
    <property type="entry name" value="CheY-like_superfamily"/>
</dbReference>
<accession>F6F1V7</accession>
<keyword evidence="5 10" id="KW-0418">Kinase</keyword>
<dbReference type="PANTHER" id="PTHR43065:SF42">
    <property type="entry name" value="TWO-COMPONENT SENSOR PPRA"/>
    <property type="match status" value="1"/>
</dbReference>
<dbReference type="SMART" id="SM00448">
    <property type="entry name" value="REC"/>
    <property type="match status" value="1"/>
</dbReference>
<dbReference type="PROSITE" id="PS50110">
    <property type="entry name" value="RESPONSE_REGULATORY"/>
    <property type="match status" value="1"/>
</dbReference>
<evidence type="ECO:0000259" key="8">
    <source>
        <dbReference type="PROSITE" id="PS50110"/>
    </source>
</evidence>
<dbReference type="SUPFAM" id="SSF47384">
    <property type="entry name" value="Homodimeric domain of signal transducing histidine kinase"/>
    <property type="match status" value="1"/>
</dbReference>
<protein>
    <recommendedName>
        <fullName evidence="2">histidine kinase</fullName>
        <ecNumber evidence="2">2.7.13.3</ecNumber>
    </recommendedName>
</protein>
<dbReference type="InterPro" id="IPR035965">
    <property type="entry name" value="PAS-like_dom_sf"/>
</dbReference>
<evidence type="ECO:0000256" key="2">
    <source>
        <dbReference type="ARBA" id="ARBA00012438"/>
    </source>
</evidence>
<dbReference type="InterPro" id="IPR036890">
    <property type="entry name" value="HATPase_C_sf"/>
</dbReference>
<dbReference type="InterPro" id="IPR029016">
    <property type="entry name" value="GAF-like_dom_sf"/>
</dbReference>
<feature type="domain" description="PAC" evidence="9">
    <location>
        <begin position="228"/>
        <end position="280"/>
    </location>
</feature>
<dbReference type="SMART" id="SM00388">
    <property type="entry name" value="HisKA"/>
    <property type="match status" value="1"/>
</dbReference>
<evidence type="ECO:0000313" key="11">
    <source>
        <dbReference type="Proteomes" id="UP000007150"/>
    </source>
</evidence>
<sequence>MAHDAGSEGYRLLVCAPFGRDAESVAELLRDESYDTVICRDVPAVAGELGDLAGAVLITEEALPDDLDILRLSLEKEPPWSEVPFIMLKAPRSGRAPYSSRSMQLLDLVRNTVVLERPLGKASLVSAISSAMRARQKQFEMRDRIDELANSESRLRLATAAANIGTWDFYPASGVLRWDERCKAMFGLPADAPVSYEGSFLAGLHPEDRERADAAVMSALEPGGDGLFDIEYRTIGIEDGVERWIAARGSAVFENGIATRFIGTVIDISARKRADAALAASETALREESLALEILNRTGERVAAELDLDTLVQAVIDAGRELTGAEFGAFFYNRIDDADESYQLYSLSGASMEAFANFPMPRNTAVFGPTFGGEGPVRSGDIRKDARYGHSAPYHGMPKGHLEVVSYLAVPVISRSTEVMGGLFFGHAQPNQFDARAERLALGLAAHAAIAIENARLIQTAQRLNQTLEQKVIERTEALEMEMASRARAEAALRQSQKMEAVGQLTGGIAHDFNNMLTGVIGGIDIVKRRLASGRIDDLDRFMDSASASAQRAAALTARLLAFSRRQSLDPKPTDVNALVRSLEDLLIRTINENIRLKIIPADGDPYAIVDSNQLENAILNLTINARDAMPEGGLLTVEVGTVDLDAAYANSGADIKAGRYVTVAISDTGVGMSPELVDKVFEPFFTTKPIGQGTGLGLSMVYGFARQSDGQVRIHSKPGQGTSVKLFLPASGHASENAAASQALIQEGRGQTVLVVEDDPSVRILVREVLEELGYAAVEAGDGTEAIPVLKSPRILDLMISDVGLPGMNGRQLAEIAREHRPTLPILFVTGYAENAAIRAGFLGTNMDMITKPFALDMLAAKIHDMMD</sequence>
<dbReference type="InterPro" id="IPR004358">
    <property type="entry name" value="Sig_transdc_His_kin-like_C"/>
</dbReference>